<gene>
    <name evidence="3" type="ORF">SLS55_007021</name>
</gene>
<dbReference type="Proteomes" id="UP001430584">
    <property type="component" value="Unassembled WGS sequence"/>
</dbReference>
<feature type="transmembrane region" description="Helical" evidence="1">
    <location>
        <begin position="114"/>
        <end position="135"/>
    </location>
</feature>
<feature type="chain" id="PRO_5046581375" description="Transmembrane protein" evidence="2">
    <location>
        <begin position="24"/>
        <end position="147"/>
    </location>
</feature>
<protein>
    <recommendedName>
        <fullName evidence="5">Transmembrane protein</fullName>
    </recommendedName>
</protein>
<evidence type="ECO:0000313" key="4">
    <source>
        <dbReference type="Proteomes" id="UP001430584"/>
    </source>
</evidence>
<keyword evidence="2" id="KW-0732">Signal</keyword>
<dbReference type="GeneID" id="92011106"/>
<feature type="signal peptide" evidence="2">
    <location>
        <begin position="1"/>
        <end position="23"/>
    </location>
</feature>
<evidence type="ECO:0000313" key="3">
    <source>
        <dbReference type="EMBL" id="KAL0257855.1"/>
    </source>
</evidence>
<reference evidence="3 4" key="1">
    <citation type="submission" date="2024-02" db="EMBL/GenBank/DDBJ databases">
        <title>De novo assembly and annotation of 12 fungi associated with fruit tree decline syndrome in Ontario, Canada.</title>
        <authorList>
            <person name="Sulman M."/>
            <person name="Ellouze W."/>
            <person name="Ilyukhin E."/>
        </authorList>
    </citation>
    <scope>NUCLEOTIDE SEQUENCE [LARGE SCALE GENOMIC DNA]</scope>
    <source>
        <strain evidence="3 4">FDS-637</strain>
    </source>
</reference>
<proteinExistence type="predicted"/>
<accession>A0ABR3CB33</accession>
<evidence type="ECO:0008006" key="5">
    <source>
        <dbReference type="Google" id="ProtNLM"/>
    </source>
</evidence>
<keyword evidence="1" id="KW-0812">Transmembrane</keyword>
<evidence type="ECO:0000256" key="2">
    <source>
        <dbReference type="SAM" id="SignalP"/>
    </source>
</evidence>
<dbReference type="EMBL" id="JAJVCZ030000007">
    <property type="protein sequence ID" value="KAL0257855.1"/>
    <property type="molecule type" value="Genomic_DNA"/>
</dbReference>
<keyword evidence="1" id="KW-1133">Transmembrane helix</keyword>
<keyword evidence="1" id="KW-0472">Membrane</keyword>
<dbReference type="RefSeq" id="XP_066630884.1">
    <property type="nucleotide sequence ID" value="XM_066778447.1"/>
</dbReference>
<organism evidence="3 4">
    <name type="scientific">Diplodia seriata</name>
    <dbReference type="NCBI Taxonomy" id="420778"/>
    <lineage>
        <taxon>Eukaryota</taxon>
        <taxon>Fungi</taxon>
        <taxon>Dikarya</taxon>
        <taxon>Ascomycota</taxon>
        <taxon>Pezizomycotina</taxon>
        <taxon>Dothideomycetes</taxon>
        <taxon>Dothideomycetes incertae sedis</taxon>
        <taxon>Botryosphaeriales</taxon>
        <taxon>Botryosphaeriaceae</taxon>
        <taxon>Diplodia</taxon>
    </lineage>
</organism>
<name>A0ABR3CB33_9PEZI</name>
<comment type="caution">
    <text evidence="3">The sequence shown here is derived from an EMBL/GenBank/DDBJ whole genome shotgun (WGS) entry which is preliminary data.</text>
</comment>
<keyword evidence="4" id="KW-1185">Reference proteome</keyword>
<sequence length="147" mass="15975">MPQHRSSLPRLVVLALRAALANAAHVRKGSLHLLTFGCRSSFNPVDSQSFLPFSLLCSASPFGYQAGKPVSNFRRQGIMPALDFANLSPTAAQQGATALHRLVKRKNWAAREPGVILVFCIVGAIVILLLSLFTWKKLQARRVAKAG</sequence>
<evidence type="ECO:0000256" key="1">
    <source>
        <dbReference type="SAM" id="Phobius"/>
    </source>
</evidence>